<evidence type="ECO:0000313" key="3">
    <source>
        <dbReference type="Proteomes" id="UP000003416"/>
    </source>
</evidence>
<dbReference type="GeneID" id="86048673"/>
<evidence type="ECO:0000256" key="1">
    <source>
        <dbReference type="SAM" id="Phobius"/>
    </source>
</evidence>
<comment type="caution">
    <text evidence="2">The sequence shown here is derived from an EMBL/GenBank/DDBJ whole genome shotgun (WGS) entry which is preliminary data.</text>
</comment>
<reference evidence="2 3" key="1">
    <citation type="submission" date="2011-02" db="EMBL/GenBank/DDBJ databases">
        <authorList>
            <person name="Weinstock G."/>
            <person name="Sodergren E."/>
            <person name="Clifton S."/>
            <person name="Fulton L."/>
            <person name="Fulton B."/>
            <person name="Courtney L."/>
            <person name="Fronick C."/>
            <person name="Harrison M."/>
            <person name="Strong C."/>
            <person name="Farmer C."/>
            <person name="Delahaunty K."/>
            <person name="Markovic C."/>
            <person name="Hall O."/>
            <person name="Minx P."/>
            <person name="Tomlinson C."/>
            <person name="Mitreva M."/>
            <person name="Hou S."/>
            <person name="Chen J."/>
            <person name="Wollam A."/>
            <person name="Pepin K.H."/>
            <person name="Johnson M."/>
            <person name="Bhonagiri V."/>
            <person name="Zhang X."/>
            <person name="Suruliraj S."/>
            <person name="Warren W."/>
            <person name="Chinwalla A."/>
            <person name="Mardis E.R."/>
            <person name="Wilson R.K."/>
        </authorList>
    </citation>
    <scope>NUCLEOTIDE SEQUENCE [LARGE SCALE GENOMIC DNA]</scope>
    <source>
        <strain evidence="2 3">YIT 12057</strain>
    </source>
</reference>
<keyword evidence="3" id="KW-1185">Reference proteome</keyword>
<dbReference type="HOGENOM" id="CLU_2104068_0_0_10"/>
<protein>
    <submittedName>
        <fullName evidence="2">Uncharacterized protein</fullName>
    </submittedName>
</protein>
<feature type="transmembrane region" description="Helical" evidence="1">
    <location>
        <begin position="30"/>
        <end position="48"/>
    </location>
</feature>
<keyword evidence="1" id="KW-0472">Membrane</keyword>
<sequence>MVYVFFISVTFIFSLAGYLLYTGKHFASGTILLLFGLGLFFCLLNAGIHDCFSFETSYLIEDWLKYIWPLTSLALIVKAFRDNSRYDKEEACKREEERKKPIVLKFRITSTTVEK</sequence>
<dbReference type="AlphaFoldDB" id="F3PQD9"/>
<feature type="transmembrane region" description="Helical" evidence="1">
    <location>
        <begin position="6"/>
        <end position="23"/>
    </location>
</feature>
<evidence type="ECO:0000313" key="2">
    <source>
        <dbReference type="EMBL" id="EGF58863.1"/>
    </source>
</evidence>
<accession>F3PQD9</accession>
<name>F3PQD9_9BACE</name>
<gene>
    <name evidence="2" type="ORF">HMPREF9446_00932</name>
</gene>
<proteinExistence type="predicted"/>
<dbReference type="Proteomes" id="UP000003416">
    <property type="component" value="Unassembled WGS sequence"/>
</dbReference>
<dbReference type="EMBL" id="AFBN01000014">
    <property type="protein sequence ID" value="EGF58863.1"/>
    <property type="molecule type" value="Genomic_DNA"/>
</dbReference>
<dbReference type="RefSeq" id="WP_009124173.1">
    <property type="nucleotide sequence ID" value="NZ_GL882615.1"/>
</dbReference>
<organism evidence="2 3">
    <name type="scientific">Bacteroides fluxus YIT 12057</name>
    <dbReference type="NCBI Taxonomy" id="763034"/>
    <lineage>
        <taxon>Bacteria</taxon>
        <taxon>Pseudomonadati</taxon>
        <taxon>Bacteroidota</taxon>
        <taxon>Bacteroidia</taxon>
        <taxon>Bacteroidales</taxon>
        <taxon>Bacteroidaceae</taxon>
        <taxon>Bacteroides</taxon>
    </lineage>
</organism>
<keyword evidence="1" id="KW-1133">Transmembrane helix</keyword>
<keyword evidence="1" id="KW-0812">Transmembrane</keyword>